<organism evidence="6 7">
    <name type="scientific">Peribacillus loiseleuriae</name>
    <dbReference type="NCBI Taxonomy" id="1679170"/>
    <lineage>
        <taxon>Bacteria</taxon>
        <taxon>Bacillati</taxon>
        <taxon>Bacillota</taxon>
        <taxon>Bacilli</taxon>
        <taxon>Bacillales</taxon>
        <taxon>Bacillaceae</taxon>
        <taxon>Peribacillus</taxon>
    </lineage>
</organism>
<evidence type="ECO:0000256" key="3">
    <source>
        <dbReference type="ARBA" id="ARBA00023163"/>
    </source>
</evidence>
<feature type="domain" description="HTH iclR-type" evidence="4">
    <location>
        <begin position="20"/>
        <end position="82"/>
    </location>
</feature>
<reference evidence="7" key="1">
    <citation type="submission" date="2015-07" db="EMBL/GenBank/DDBJ databases">
        <title>Genome sequencing project for genomic taxonomy and phylogenomics of Bacillus-like bacteria.</title>
        <authorList>
            <person name="Liu B."/>
            <person name="Wang J."/>
            <person name="Zhu Y."/>
            <person name="Liu G."/>
            <person name="Chen Q."/>
            <person name="Chen Z."/>
            <person name="Lan J."/>
            <person name="Che J."/>
            <person name="Ge C."/>
            <person name="Shi H."/>
            <person name="Pan Z."/>
            <person name="Liu X."/>
        </authorList>
    </citation>
    <scope>NUCLEOTIDE SEQUENCE [LARGE SCALE GENOMIC DNA]</scope>
    <source>
        <strain evidence="7">FJAT-27997</strain>
    </source>
</reference>
<protein>
    <submittedName>
        <fullName evidence="6">Transcriptional regulator</fullName>
    </submittedName>
</protein>
<dbReference type="Proteomes" id="UP000037146">
    <property type="component" value="Unassembled WGS sequence"/>
</dbReference>
<feature type="domain" description="IclR-ED" evidence="5">
    <location>
        <begin position="83"/>
        <end position="264"/>
    </location>
</feature>
<keyword evidence="7" id="KW-1185">Reference proteome</keyword>
<keyword evidence="2" id="KW-0238">DNA-binding</keyword>
<dbReference type="Pfam" id="PF09339">
    <property type="entry name" value="HTH_IclR"/>
    <property type="match status" value="1"/>
</dbReference>
<gene>
    <name evidence="6" type="ORF">AC625_04820</name>
</gene>
<dbReference type="SMART" id="SM00346">
    <property type="entry name" value="HTH_ICLR"/>
    <property type="match status" value="1"/>
</dbReference>
<dbReference type="RefSeq" id="WP_049680238.1">
    <property type="nucleotide sequence ID" value="NZ_LFZW01000001.1"/>
</dbReference>
<evidence type="ECO:0000256" key="1">
    <source>
        <dbReference type="ARBA" id="ARBA00023015"/>
    </source>
</evidence>
<accession>A0A0K9GQD4</accession>
<name>A0A0K9GQD4_9BACI</name>
<dbReference type="PATRIC" id="fig|1679170.3.peg.1024"/>
<dbReference type="GO" id="GO:0045892">
    <property type="term" value="P:negative regulation of DNA-templated transcription"/>
    <property type="evidence" value="ECO:0007669"/>
    <property type="project" value="UniProtKB-ARBA"/>
</dbReference>
<keyword evidence="3" id="KW-0804">Transcription</keyword>
<evidence type="ECO:0000256" key="2">
    <source>
        <dbReference type="ARBA" id="ARBA00023125"/>
    </source>
</evidence>
<dbReference type="PANTHER" id="PTHR30136:SF24">
    <property type="entry name" value="HTH-TYPE TRANSCRIPTIONAL REPRESSOR ALLR"/>
    <property type="match status" value="1"/>
</dbReference>
<dbReference type="Gene3D" id="1.10.10.10">
    <property type="entry name" value="Winged helix-like DNA-binding domain superfamily/Winged helix DNA-binding domain"/>
    <property type="match status" value="1"/>
</dbReference>
<evidence type="ECO:0000313" key="7">
    <source>
        <dbReference type="Proteomes" id="UP000037146"/>
    </source>
</evidence>
<comment type="caution">
    <text evidence="6">The sequence shown here is derived from an EMBL/GenBank/DDBJ whole genome shotgun (WGS) entry which is preliminary data.</text>
</comment>
<dbReference type="GO" id="GO:0003700">
    <property type="term" value="F:DNA-binding transcription factor activity"/>
    <property type="evidence" value="ECO:0007669"/>
    <property type="project" value="TreeGrafter"/>
</dbReference>
<proteinExistence type="predicted"/>
<dbReference type="PANTHER" id="PTHR30136">
    <property type="entry name" value="HELIX-TURN-HELIX TRANSCRIPTIONAL REGULATOR, ICLR FAMILY"/>
    <property type="match status" value="1"/>
</dbReference>
<dbReference type="InterPro" id="IPR036388">
    <property type="entry name" value="WH-like_DNA-bd_sf"/>
</dbReference>
<dbReference type="InterPro" id="IPR014757">
    <property type="entry name" value="Tscrpt_reg_IclR_C"/>
</dbReference>
<dbReference type="EMBL" id="LFZW01000001">
    <property type="protein sequence ID" value="KMY48909.1"/>
    <property type="molecule type" value="Genomic_DNA"/>
</dbReference>
<dbReference type="Gene3D" id="3.30.450.40">
    <property type="match status" value="1"/>
</dbReference>
<evidence type="ECO:0000313" key="6">
    <source>
        <dbReference type="EMBL" id="KMY48909.1"/>
    </source>
</evidence>
<dbReference type="GO" id="GO:0003677">
    <property type="term" value="F:DNA binding"/>
    <property type="evidence" value="ECO:0007669"/>
    <property type="project" value="UniProtKB-KW"/>
</dbReference>
<dbReference type="InterPro" id="IPR029016">
    <property type="entry name" value="GAF-like_dom_sf"/>
</dbReference>
<sequence length="264" mass="29601">MENNNQIKSKHPFNKEGSSVQAVERALLLLKLIGENPSSISVGDLAKQAALNRTTAWRLIGTLENQGFVEKDPFSKGYQLGYALHQLTSKNDSYGYLIRRARNTLLKLKEEMGETVLLSVPKHDGTLTIDQIDTDHSVRLVDYTHTISPLHCTSNGKILLSLLPQKELDILLEQPLEPLSKYSITDPEELRKELEKIRVQKVGISIGELDENENAISAPIFNKKKDLVAFITLGGPSFRLTKEDLLLSSDRMLDAAKKIEEQIE</sequence>
<evidence type="ECO:0000259" key="5">
    <source>
        <dbReference type="PROSITE" id="PS51078"/>
    </source>
</evidence>
<keyword evidence="1" id="KW-0805">Transcription regulation</keyword>
<evidence type="ECO:0000259" key="4">
    <source>
        <dbReference type="PROSITE" id="PS51077"/>
    </source>
</evidence>
<dbReference type="InterPro" id="IPR005471">
    <property type="entry name" value="Tscrpt_reg_IclR_N"/>
</dbReference>
<dbReference type="PROSITE" id="PS51077">
    <property type="entry name" value="HTH_ICLR"/>
    <property type="match status" value="1"/>
</dbReference>
<dbReference type="AlphaFoldDB" id="A0A0K9GQD4"/>
<dbReference type="InterPro" id="IPR036390">
    <property type="entry name" value="WH_DNA-bd_sf"/>
</dbReference>
<dbReference type="SUPFAM" id="SSF55781">
    <property type="entry name" value="GAF domain-like"/>
    <property type="match status" value="1"/>
</dbReference>
<dbReference type="PROSITE" id="PS51078">
    <property type="entry name" value="ICLR_ED"/>
    <property type="match status" value="1"/>
</dbReference>
<dbReference type="STRING" id="1679170.AC625_04820"/>
<dbReference type="OrthoDB" id="9778379at2"/>
<dbReference type="InterPro" id="IPR050707">
    <property type="entry name" value="HTH_MetabolicPath_Reg"/>
</dbReference>
<dbReference type="Pfam" id="PF01614">
    <property type="entry name" value="IclR_C"/>
    <property type="match status" value="1"/>
</dbReference>
<dbReference type="SUPFAM" id="SSF46785">
    <property type="entry name" value="Winged helix' DNA-binding domain"/>
    <property type="match status" value="1"/>
</dbReference>